<dbReference type="InterPro" id="IPR050438">
    <property type="entry name" value="LMW_PTPase"/>
</dbReference>
<dbReference type="Pfam" id="PF01451">
    <property type="entry name" value="LMWPc"/>
    <property type="match status" value="1"/>
</dbReference>
<reference evidence="7 8" key="1">
    <citation type="submission" date="2019-07" db="EMBL/GenBank/DDBJ databases">
        <title>Complete Genome Sequence of Leptotrichia goodfellowii Strain JCM 16774.</title>
        <authorList>
            <person name="Watanabe S."/>
            <person name="Cui L."/>
        </authorList>
    </citation>
    <scope>NUCLEOTIDE SEQUENCE [LARGE SCALE GENOMIC DNA]</scope>
    <source>
        <strain evidence="7 8">JCM16774</strain>
    </source>
</reference>
<evidence type="ECO:0000259" key="6">
    <source>
        <dbReference type="SMART" id="SM00226"/>
    </source>
</evidence>
<proteinExistence type="inferred from homology"/>
<dbReference type="PANTHER" id="PTHR11717">
    <property type="entry name" value="LOW MOLECULAR WEIGHT PROTEIN TYROSINE PHOSPHATASE"/>
    <property type="match status" value="1"/>
</dbReference>
<evidence type="ECO:0000256" key="5">
    <source>
        <dbReference type="PIRSR" id="PIRSR617867-1"/>
    </source>
</evidence>
<dbReference type="AlphaFoldDB" id="A0A510J9Z3"/>
<sequence>MVQVLFVCLGNICRSPMAEAVFRKMVDNEGLSHQIYIDSAATSSWEHGNPVHKGTRERLAKEGISTVGMYSRILNDDDLSVNYIIGMDQSNIENIERFLRNRYSGRLQRLLEYAGEDRDILDPWYTGDFDTTYEDVVKGCEALLSFIKKYDFNMEI</sequence>
<accession>A0A510J9Z3</accession>
<evidence type="ECO:0000313" key="7">
    <source>
        <dbReference type="EMBL" id="BBM35231.1"/>
    </source>
</evidence>
<dbReference type="GO" id="GO:0004725">
    <property type="term" value="F:protein tyrosine phosphatase activity"/>
    <property type="evidence" value="ECO:0007669"/>
    <property type="project" value="UniProtKB-EC"/>
</dbReference>
<dbReference type="KEGG" id="lgo:JCM16774_0138"/>
<name>A0A510J9Z3_9FUSO</name>
<feature type="domain" description="Phosphotyrosine protein phosphatase I" evidence="6">
    <location>
        <begin position="2"/>
        <end position="146"/>
    </location>
</feature>
<dbReference type="Proteomes" id="UP000321606">
    <property type="component" value="Chromosome"/>
</dbReference>
<evidence type="ECO:0000256" key="3">
    <source>
        <dbReference type="ARBA" id="ARBA00022801"/>
    </source>
</evidence>
<organism evidence="7 8">
    <name type="scientific">Pseudoleptotrichia goodfellowii</name>
    <dbReference type="NCBI Taxonomy" id="157692"/>
    <lineage>
        <taxon>Bacteria</taxon>
        <taxon>Fusobacteriati</taxon>
        <taxon>Fusobacteriota</taxon>
        <taxon>Fusobacteriia</taxon>
        <taxon>Fusobacteriales</taxon>
        <taxon>Leptotrichiaceae</taxon>
        <taxon>Pseudoleptotrichia</taxon>
    </lineage>
</organism>
<dbReference type="SMART" id="SM00226">
    <property type="entry name" value="LMWPc"/>
    <property type="match status" value="1"/>
</dbReference>
<evidence type="ECO:0000256" key="2">
    <source>
        <dbReference type="ARBA" id="ARBA00013064"/>
    </source>
</evidence>
<dbReference type="InterPro" id="IPR036196">
    <property type="entry name" value="Ptyr_pPase_sf"/>
</dbReference>
<dbReference type="InterPro" id="IPR023485">
    <property type="entry name" value="Ptyr_pPase"/>
</dbReference>
<evidence type="ECO:0000256" key="4">
    <source>
        <dbReference type="ARBA" id="ARBA00022912"/>
    </source>
</evidence>
<comment type="similarity">
    <text evidence="1">Belongs to the low molecular weight phosphotyrosine protein phosphatase family.</text>
</comment>
<feature type="active site" description="Proton donor" evidence="5">
    <location>
        <position position="122"/>
    </location>
</feature>
<dbReference type="PANTHER" id="PTHR11717:SF7">
    <property type="entry name" value="LOW MOLECULAR WEIGHT PHOSPHOTYROSINE PROTEIN PHOSPHATASE"/>
    <property type="match status" value="1"/>
</dbReference>
<dbReference type="EMBL" id="AP019822">
    <property type="protein sequence ID" value="BBM35231.1"/>
    <property type="molecule type" value="Genomic_DNA"/>
</dbReference>
<dbReference type="PRINTS" id="PR00719">
    <property type="entry name" value="LMWPTPASE"/>
</dbReference>
<keyword evidence="3" id="KW-0378">Hydrolase</keyword>
<evidence type="ECO:0000256" key="1">
    <source>
        <dbReference type="ARBA" id="ARBA00011063"/>
    </source>
</evidence>
<dbReference type="EC" id="3.1.3.48" evidence="2"/>
<dbReference type="CDD" id="cd16343">
    <property type="entry name" value="LMWPTP"/>
    <property type="match status" value="1"/>
</dbReference>
<dbReference type="RefSeq" id="WP_026736862.1">
    <property type="nucleotide sequence ID" value="NZ_AP019822.1"/>
</dbReference>
<dbReference type="InterPro" id="IPR017867">
    <property type="entry name" value="Tyr_phospatase_low_mol_wt"/>
</dbReference>
<dbReference type="Gene3D" id="3.40.50.2300">
    <property type="match status" value="1"/>
</dbReference>
<dbReference type="SUPFAM" id="SSF52788">
    <property type="entry name" value="Phosphotyrosine protein phosphatases I"/>
    <property type="match status" value="1"/>
</dbReference>
<feature type="active site" evidence="5">
    <location>
        <position position="14"/>
    </location>
</feature>
<gene>
    <name evidence="7" type="ORF">JCM16774_0138</name>
</gene>
<protein>
    <recommendedName>
        <fullName evidence="2">protein-tyrosine-phosphatase</fullName>
        <ecNumber evidence="2">3.1.3.48</ecNumber>
    </recommendedName>
</protein>
<feature type="active site" description="Nucleophile" evidence="5">
    <location>
        <position position="8"/>
    </location>
</feature>
<evidence type="ECO:0000313" key="8">
    <source>
        <dbReference type="Proteomes" id="UP000321606"/>
    </source>
</evidence>
<keyword evidence="4" id="KW-0904">Protein phosphatase</keyword>
<dbReference type="STRING" id="714315.GCA_000516535_00150"/>
<dbReference type="OrthoDB" id="9784339at2"/>